<dbReference type="InterPro" id="IPR000700">
    <property type="entry name" value="PAS-assoc_C"/>
</dbReference>
<keyword evidence="11" id="KW-0418">Kinase</keyword>
<evidence type="ECO:0000259" key="10">
    <source>
        <dbReference type="PROSITE" id="PS50113"/>
    </source>
</evidence>
<evidence type="ECO:0000313" key="12">
    <source>
        <dbReference type="Proteomes" id="UP000663525"/>
    </source>
</evidence>
<dbReference type="InterPro" id="IPR039420">
    <property type="entry name" value="WalR-like"/>
</dbReference>
<dbReference type="PROSITE" id="PS50112">
    <property type="entry name" value="PAS"/>
    <property type="match status" value="1"/>
</dbReference>
<evidence type="ECO:0000256" key="4">
    <source>
        <dbReference type="ARBA" id="ARBA00023125"/>
    </source>
</evidence>
<evidence type="ECO:0000259" key="8">
    <source>
        <dbReference type="PROSITE" id="PS50110"/>
    </source>
</evidence>
<evidence type="ECO:0000313" key="11">
    <source>
        <dbReference type="EMBL" id="QSG04433.1"/>
    </source>
</evidence>
<dbReference type="GO" id="GO:0000156">
    <property type="term" value="F:phosphorelay response regulator activity"/>
    <property type="evidence" value="ECO:0007669"/>
    <property type="project" value="TreeGrafter"/>
</dbReference>
<dbReference type="InterPro" id="IPR000014">
    <property type="entry name" value="PAS"/>
</dbReference>
<evidence type="ECO:0000256" key="2">
    <source>
        <dbReference type="ARBA" id="ARBA00023012"/>
    </source>
</evidence>
<keyword evidence="5" id="KW-0804">Transcription</keyword>
<evidence type="ECO:0000256" key="6">
    <source>
        <dbReference type="PROSITE-ProRule" id="PRU00169"/>
    </source>
</evidence>
<feature type="domain" description="PAC" evidence="10">
    <location>
        <begin position="251"/>
        <end position="306"/>
    </location>
</feature>
<dbReference type="Pfam" id="PF08448">
    <property type="entry name" value="PAS_4"/>
    <property type="match status" value="1"/>
</dbReference>
<dbReference type="GO" id="GO:0006355">
    <property type="term" value="P:regulation of DNA-templated transcription"/>
    <property type="evidence" value="ECO:0007669"/>
    <property type="project" value="TreeGrafter"/>
</dbReference>
<evidence type="ECO:0000259" key="9">
    <source>
        <dbReference type="PROSITE" id="PS50112"/>
    </source>
</evidence>
<evidence type="ECO:0000256" key="3">
    <source>
        <dbReference type="ARBA" id="ARBA00023015"/>
    </source>
</evidence>
<dbReference type="GO" id="GO:0016301">
    <property type="term" value="F:kinase activity"/>
    <property type="evidence" value="ECO:0007669"/>
    <property type="project" value="UniProtKB-KW"/>
</dbReference>
<dbReference type="Proteomes" id="UP000663525">
    <property type="component" value="Chromosome"/>
</dbReference>
<evidence type="ECO:0000256" key="1">
    <source>
        <dbReference type="ARBA" id="ARBA00022553"/>
    </source>
</evidence>
<keyword evidence="4" id="KW-0238">DNA-binding</keyword>
<dbReference type="SUPFAM" id="SSF55785">
    <property type="entry name" value="PYP-like sensor domain (PAS domain)"/>
    <property type="match status" value="2"/>
</dbReference>
<dbReference type="SUPFAM" id="SSF52172">
    <property type="entry name" value="CheY-like"/>
    <property type="match status" value="1"/>
</dbReference>
<feature type="modified residue" description="4-aspartylphosphate" evidence="6">
    <location>
        <position position="60"/>
    </location>
</feature>
<organism evidence="11 12">
    <name type="scientific">Halapricum desulfuricans</name>
    <dbReference type="NCBI Taxonomy" id="2841257"/>
    <lineage>
        <taxon>Archaea</taxon>
        <taxon>Methanobacteriati</taxon>
        <taxon>Methanobacteriota</taxon>
        <taxon>Stenosarchaea group</taxon>
        <taxon>Halobacteria</taxon>
        <taxon>Halobacteriales</taxon>
        <taxon>Haloarculaceae</taxon>
        <taxon>Halapricum</taxon>
    </lineage>
</organism>
<dbReference type="GO" id="GO:0032993">
    <property type="term" value="C:protein-DNA complex"/>
    <property type="evidence" value="ECO:0007669"/>
    <property type="project" value="TreeGrafter"/>
</dbReference>
<keyword evidence="11" id="KW-0808">Transferase</keyword>
<sequence length="427" mass="49876">MEAMDESFRVLAVDDDPGISELIAEFLPREDDRFTVETALSATEALGRFERETFDAIISDYQMPDIDGLELLETIREGFDSDIPFIVFTGKGREEVAIDALNLGADRYLQKGGDPTSQYSVLADAVRNEIEKHQTKSELRALNRELTAQNQQLEAYTEQLEATERRLRDEIEERKERERELRRHKRLLDALFDFVPIHLFIKDREARHLWVSSEFYDDPERWIGKRDTEVEYDVPDEFSEEAYQDDLRVIEEGEQIIDKETYDEARDRYFLTSKVPWRDEDGDIVGLLGYSFDITDQRAREQRLRTIVDNLPGIVYRCEQRPGWPMEMVRGRVEELTGYTAEQIECGTVSWGDDIMVPDDRERVWEDVDLAVENDDPFELTYRIETRSGERRSVWERGRPAQVADDATQIEGFIMDIPENIRNMGGE</sequence>
<evidence type="ECO:0000256" key="7">
    <source>
        <dbReference type="SAM" id="Coils"/>
    </source>
</evidence>
<dbReference type="PANTHER" id="PTHR48111">
    <property type="entry name" value="REGULATOR OF RPOS"/>
    <property type="match status" value="1"/>
</dbReference>
<dbReference type="Pfam" id="PF00072">
    <property type="entry name" value="Response_reg"/>
    <property type="match status" value="1"/>
</dbReference>
<dbReference type="NCBIfam" id="TIGR00229">
    <property type="entry name" value="sensory_box"/>
    <property type="match status" value="1"/>
</dbReference>
<reference evidence="11" key="1">
    <citation type="submission" date="2020-11" db="EMBL/GenBank/DDBJ databases">
        <title>Carbohydrate-dependent, anaerobic sulfur respiration: A novel catabolism in halophilic archaea.</title>
        <authorList>
            <person name="Sorokin D.Y."/>
            <person name="Messina E."/>
            <person name="Smedile F."/>
            <person name="La Cono V."/>
            <person name="Hallsworth J.E."/>
            <person name="Yakimov M.M."/>
        </authorList>
    </citation>
    <scope>NUCLEOTIDE SEQUENCE</scope>
    <source>
        <strain evidence="11">HSR12-1</strain>
    </source>
</reference>
<dbReference type="AlphaFoldDB" id="A0A897MZB5"/>
<dbReference type="InterPro" id="IPR013656">
    <property type="entry name" value="PAS_4"/>
</dbReference>
<dbReference type="CDD" id="cd00156">
    <property type="entry name" value="REC"/>
    <property type="match status" value="1"/>
</dbReference>
<name>A0A897MZB5_9EURY</name>
<dbReference type="PANTHER" id="PTHR48111:SF1">
    <property type="entry name" value="TWO-COMPONENT RESPONSE REGULATOR ORR33"/>
    <property type="match status" value="1"/>
</dbReference>
<proteinExistence type="predicted"/>
<evidence type="ECO:0000256" key="5">
    <source>
        <dbReference type="ARBA" id="ARBA00023163"/>
    </source>
</evidence>
<dbReference type="Pfam" id="PF08447">
    <property type="entry name" value="PAS_3"/>
    <property type="match status" value="1"/>
</dbReference>
<dbReference type="InterPro" id="IPR013655">
    <property type="entry name" value="PAS_fold_3"/>
</dbReference>
<feature type="coiled-coil region" evidence="7">
    <location>
        <begin position="125"/>
        <end position="187"/>
    </location>
</feature>
<feature type="domain" description="Response regulatory" evidence="8">
    <location>
        <begin position="9"/>
        <end position="126"/>
    </location>
</feature>
<dbReference type="CDD" id="cd00130">
    <property type="entry name" value="PAS"/>
    <property type="match status" value="1"/>
</dbReference>
<dbReference type="InterPro" id="IPR001789">
    <property type="entry name" value="Sig_transdc_resp-reg_receiver"/>
</dbReference>
<gene>
    <name evidence="11" type="ORF">HSR121_0072</name>
</gene>
<dbReference type="InterPro" id="IPR035965">
    <property type="entry name" value="PAS-like_dom_sf"/>
</dbReference>
<dbReference type="EMBL" id="CP064787">
    <property type="protein sequence ID" value="QSG04433.1"/>
    <property type="molecule type" value="Genomic_DNA"/>
</dbReference>
<dbReference type="PROSITE" id="PS50113">
    <property type="entry name" value="PAC"/>
    <property type="match status" value="1"/>
</dbReference>
<protein>
    <submittedName>
        <fullName evidence="11">Signal transduction histidine kinase</fullName>
    </submittedName>
</protein>
<dbReference type="Gene3D" id="3.40.50.2300">
    <property type="match status" value="1"/>
</dbReference>
<keyword evidence="2" id="KW-0902">Two-component regulatory system</keyword>
<feature type="domain" description="PAS" evidence="9">
    <location>
        <begin position="300"/>
        <end position="375"/>
    </location>
</feature>
<dbReference type="PROSITE" id="PS50110">
    <property type="entry name" value="RESPONSE_REGULATORY"/>
    <property type="match status" value="1"/>
</dbReference>
<dbReference type="SMART" id="SM00448">
    <property type="entry name" value="REC"/>
    <property type="match status" value="1"/>
</dbReference>
<keyword evidence="3" id="KW-0805">Transcription regulation</keyword>
<dbReference type="GO" id="GO:0000976">
    <property type="term" value="F:transcription cis-regulatory region binding"/>
    <property type="evidence" value="ECO:0007669"/>
    <property type="project" value="TreeGrafter"/>
</dbReference>
<keyword evidence="1 6" id="KW-0597">Phosphoprotein</keyword>
<keyword evidence="7" id="KW-0175">Coiled coil</keyword>
<accession>A0A897MZB5</accession>
<dbReference type="Gene3D" id="3.30.450.20">
    <property type="entry name" value="PAS domain"/>
    <property type="match status" value="2"/>
</dbReference>
<dbReference type="GO" id="GO:0005829">
    <property type="term" value="C:cytosol"/>
    <property type="evidence" value="ECO:0007669"/>
    <property type="project" value="TreeGrafter"/>
</dbReference>
<dbReference type="InterPro" id="IPR011006">
    <property type="entry name" value="CheY-like_superfamily"/>
</dbReference>